<proteinExistence type="predicted"/>
<evidence type="ECO:0000313" key="3">
    <source>
        <dbReference type="Proteomes" id="UP000636800"/>
    </source>
</evidence>
<name>A0A835Q389_VANPL</name>
<dbReference type="Proteomes" id="UP000639772">
    <property type="component" value="Chromosome 11"/>
</dbReference>
<protein>
    <submittedName>
        <fullName evidence="2">Uncharacterized protein</fullName>
    </submittedName>
</protein>
<reference evidence="3 4" key="1">
    <citation type="journal article" date="2020" name="Nat. Food">
        <title>A phased Vanilla planifolia genome enables genetic improvement of flavour and production.</title>
        <authorList>
            <person name="Hasing T."/>
            <person name="Tang H."/>
            <person name="Brym M."/>
            <person name="Khazi F."/>
            <person name="Huang T."/>
            <person name="Chambers A.H."/>
        </authorList>
    </citation>
    <scope>NUCLEOTIDE SEQUENCE [LARGE SCALE GENOMIC DNA]</scope>
    <source>
        <tissue evidence="2">Leaf</tissue>
    </source>
</reference>
<gene>
    <name evidence="2" type="ORF">HPP92_020673</name>
    <name evidence="1" type="ORF">HPP92_027435</name>
</gene>
<evidence type="ECO:0000313" key="1">
    <source>
        <dbReference type="EMBL" id="KAG0449324.1"/>
    </source>
</evidence>
<sequence length="83" mass="9505">MSTWRRPESPRESPMRASVPALRTDPVRTYAVYTHCSSWLPKARDEINAARRGRKTTVKQRAILSVDFLLSDLVSAFSPDLRM</sequence>
<dbReference type="AlphaFoldDB" id="A0A835Q389"/>
<dbReference type="Proteomes" id="UP000636800">
    <property type="component" value="Unassembled WGS sequence"/>
</dbReference>
<comment type="caution">
    <text evidence="2">The sequence shown here is derived from an EMBL/GenBank/DDBJ whole genome shotgun (WGS) entry which is preliminary data.</text>
</comment>
<accession>A0A835Q389</accession>
<organism evidence="2 4">
    <name type="scientific">Vanilla planifolia</name>
    <name type="common">Vanilla</name>
    <dbReference type="NCBI Taxonomy" id="51239"/>
    <lineage>
        <taxon>Eukaryota</taxon>
        <taxon>Viridiplantae</taxon>
        <taxon>Streptophyta</taxon>
        <taxon>Embryophyta</taxon>
        <taxon>Tracheophyta</taxon>
        <taxon>Spermatophyta</taxon>
        <taxon>Magnoliopsida</taxon>
        <taxon>Liliopsida</taxon>
        <taxon>Asparagales</taxon>
        <taxon>Orchidaceae</taxon>
        <taxon>Vanilloideae</taxon>
        <taxon>Vanilleae</taxon>
        <taxon>Vanilla</taxon>
    </lineage>
</organism>
<dbReference type="EMBL" id="JADCNL010000195">
    <property type="protein sequence ID" value="KAG0449324.1"/>
    <property type="molecule type" value="Genomic_DNA"/>
</dbReference>
<evidence type="ECO:0000313" key="4">
    <source>
        <dbReference type="Proteomes" id="UP000639772"/>
    </source>
</evidence>
<keyword evidence="3" id="KW-1185">Reference proteome</keyword>
<evidence type="ECO:0000313" key="2">
    <source>
        <dbReference type="EMBL" id="KAG0462197.1"/>
    </source>
</evidence>
<dbReference type="EMBL" id="JADCNM010000011">
    <property type="protein sequence ID" value="KAG0462197.1"/>
    <property type="molecule type" value="Genomic_DNA"/>
</dbReference>